<comment type="caution">
    <text evidence="2">The sequence shown here is derived from an EMBL/GenBank/DDBJ whole genome shotgun (WGS) entry which is preliminary data.</text>
</comment>
<name>A0A7J8H1L0_ROUAE</name>
<organism evidence="2 3">
    <name type="scientific">Rousettus aegyptiacus</name>
    <name type="common">Egyptian fruit bat</name>
    <name type="synonym">Pteropus aegyptiacus</name>
    <dbReference type="NCBI Taxonomy" id="9407"/>
    <lineage>
        <taxon>Eukaryota</taxon>
        <taxon>Metazoa</taxon>
        <taxon>Chordata</taxon>
        <taxon>Craniata</taxon>
        <taxon>Vertebrata</taxon>
        <taxon>Euteleostomi</taxon>
        <taxon>Mammalia</taxon>
        <taxon>Eutheria</taxon>
        <taxon>Laurasiatheria</taxon>
        <taxon>Chiroptera</taxon>
        <taxon>Yinpterochiroptera</taxon>
        <taxon>Pteropodoidea</taxon>
        <taxon>Pteropodidae</taxon>
        <taxon>Rousettinae</taxon>
        <taxon>Rousettus</taxon>
    </lineage>
</organism>
<dbReference type="Proteomes" id="UP000593571">
    <property type="component" value="Unassembled WGS sequence"/>
</dbReference>
<keyword evidence="1" id="KW-1133">Transmembrane helix</keyword>
<keyword evidence="1" id="KW-0812">Transmembrane</keyword>
<proteinExistence type="predicted"/>
<keyword evidence="1" id="KW-0472">Membrane</keyword>
<accession>A0A7J8H1L0</accession>
<sequence length="128" mass="14633">MHHQTITLLSLLLPPGNLYSLSLKICYSRNLMYVESYDICPYVWIILLRIMFSSVILCCSMCQNFSPFNGGIILHRTYIYRILFIYSSVEGYLGYFHLLTIVNNAAMNISVRGIQPLLFFGGGKGVYT</sequence>
<protein>
    <submittedName>
        <fullName evidence="2">Uncharacterized protein</fullName>
    </submittedName>
</protein>
<evidence type="ECO:0000256" key="1">
    <source>
        <dbReference type="SAM" id="Phobius"/>
    </source>
</evidence>
<keyword evidence="3" id="KW-1185">Reference proteome</keyword>
<dbReference type="AlphaFoldDB" id="A0A7J8H1L0"/>
<reference evidence="2 3" key="1">
    <citation type="journal article" date="2020" name="Nature">
        <title>Six reference-quality genomes reveal evolution of bat adaptations.</title>
        <authorList>
            <person name="Jebb D."/>
            <person name="Huang Z."/>
            <person name="Pippel M."/>
            <person name="Hughes G.M."/>
            <person name="Lavrichenko K."/>
            <person name="Devanna P."/>
            <person name="Winkler S."/>
            <person name="Jermiin L.S."/>
            <person name="Skirmuntt E.C."/>
            <person name="Katzourakis A."/>
            <person name="Burkitt-Gray L."/>
            <person name="Ray D.A."/>
            <person name="Sullivan K.A.M."/>
            <person name="Roscito J.G."/>
            <person name="Kirilenko B.M."/>
            <person name="Davalos L.M."/>
            <person name="Corthals A.P."/>
            <person name="Power M.L."/>
            <person name="Jones G."/>
            <person name="Ransome R.D."/>
            <person name="Dechmann D.K.N."/>
            <person name="Locatelli A.G."/>
            <person name="Puechmaille S.J."/>
            <person name="Fedrigo O."/>
            <person name="Jarvis E.D."/>
            <person name="Hiller M."/>
            <person name="Vernes S.C."/>
            <person name="Myers E.W."/>
            <person name="Teeling E.C."/>
        </authorList>
    </citation>
    <scope>NUCLEOTIDE SEQUENCE [LARGE SCALE GENOMIC DNA]</scope>
    <source>
        <strain evidence="2">MRouAeg1</strain>
        <tissue evidence="2">Muscle</tissue>
    </source>
</reference>
<gene>
    <name evidence="2" type="ORF">HJG63_011220</name>
</gene>
<feature type="transmembrane region" description="Helical" evidence="1">
    <location>
        <begin position="78"/>
        <end position="98"/>
    </location>
</feature>
<evidence type="ECO:0000313" key="2">
    <source>
        <dbReference type="EMBL" id="KAF6465835.1"/>
    </source>
</evidence>
<dbReference type="EMBL" id="JACASE010000005">
    <property type="protein sequence ID" value="KAF6465835.1"/>
    <property type="molecule type" value="Genomic_DNA"/>
</dbReference>
<feature type="transmembrane region" description="Helical" evidence="1">
    <location>
        <begin position="42"/>
        <end position="66"/>
    </location>
</feature>
<evidence type="ECO:0000313" key="3">
    <source>
        <dbReference type="Proteomes" id="UP000593571"/>
    </source>
</evidence>